<organism evidence="1 2">
    <name type="scientific">Trifolium medium</name>
    <dbReference type="NCBI Taxonomy" id="97028"/>
    <lineage>
        <taxon>Eukaryota</taxon>
        <taxon>Viridiplantae</taxon>
        <taxon>Streptophyta</taxon>
        <taxon>Embryophyta</taxon>
        <taxon>Tracheophyta</taxon>
        <taxon>Spermatophyta</taxon>
        <taxon>Magnoliopsida</taxon>
        <taxon>eudicotyledons</taxon>
        <taxon>Gunneridae</taxon>
        <taxon>Pentapetalae</taxon>
        <taxon>rosids</taxon>
        <taxon>fabids</taxon>
        <taxon>Fabales</taxon>
        <taxon>Fabaceae</taxon>
        <taxon>Papilionoideae</taxon>
        <taxon>50 kb inversion clade</taxon>
        <taxon>NPAAA clade</taxon>
        <taxon>Hologalegina</taxon>
        <taxon>IRL clade</taxon>
        <taxon>Trifolieae</taxon>
        <taxon>Trifolium</taxon>
    </lineage>
</organism>
<protein>
    <submittedName>
        <fullName evidence="1">Uncharacterized protein</fullName>
    </submittedName>
</protein>
<keyword evidence="2" id="KW-1185">Reference proteome</keyword>
<dbReference type="EMBL" id="LXQA011408851">
    <property type="protein sequence ID" value="MCI96229.1"/>
    <property type="molecule type" value="Genomic_DNA"/>
</dbReference>
<comment type="caution">
    <text evidence="1">The sequence shown here is derived from an EMBL/GenBank/DDBJ whole genome shotgun (WGS) entry which is preliminary data.</text>
</comment>
<evidence type="ECO:0000313" key="2">
    <source>
        <dbReference type="Proteomes" id="UP000265520"/>
    </source>
</evidence>
<reference evidence="1 2" key="1">
    <citation type="journal article" date="2018" name="Front. Plant Sci.">
        <title>Red Clover (Trifolium pratense) and Zigzag Clover (T. medium) - A Picture of Genomic Similarities and Differences.</title>
        <authorList>
            <person name="Dluhosova J."/>
            <person name="Istvanek J."/>
            <person name="Nedelnik J."/>
            <person name="Repkova J."/>
        </authorList>
    </citation>
    <scope>NUCLEOTIDE SEQUENCE [LARGE SCALE GENOMIC DNA]</scope>
    <source>
        <strain evidence="2">cv. 10/8</strain>
        <tissue evidence="1">Leaf</tissue>
    </source>
</reference>
<sequence>MLAERAGRQSSPGLACDPEMHCLASPVLAERGLAR</sequence>
<dbReference type="AlphaFoldDB" id="A0A392W8X1"/>
<accession>A0A392W8X1</accession>
<name>A0A392W8X1_9FABA</name>
<evidence type="ECO:0000313" key="1">
    <source>
        <dbReference type="EMBL" id="MCI96229.1"/>
    </source>
</evidence>
<proteinExistence type="predicted"/>
<dbReference type="Proteomes" id="UP000265520">
    <property type="component" value="Unassembled WGS sequence"/>
</dbReference>
<feature type="non-terminal residue" evidence="1">
    <location>
        <position position="35"/>
    </location>
</feature>